<proteinExistence type="predicted"/>
<keyword evidence="1" id="KW-0472">Membrane</keyword>
<dbReference type="Proteomes" id="UP000494255">
    <property type="component" value="Unassembled WGS sequence"/>
</dbReference>
<organism evidence="2 3">
    <name type="scientific">Paraburkholderia sediminicola</name>
    <dbReference type="NCBI Taxonomy" id="458836"/>
    <lineage>
        <taxon>Bacteria</taxon>
        <taxon>Pseudomonadati</taxon>
        <taxon>Pseudomonadota</taxon>
        <taxon>Betaproteobacteria</taxon>
        <taxon>Burkholderiales</taxon>
        <taxon>Burkholderiaceae</taxon>
        <taxon>Paraburkholderia</taxon>
    </lineage>
</organism>
<keyword evidence="3" id="KW-1185">Reference proteome</keyword>
<feature type="transmembrane region" description="Helical" evidence="1">
    <location>
        <begin position="43"/>
        <end position="66"/>
    </location>
</feature>
<sequence>MLHPLTSFATPLPLRVNNGVYRFCYHSAIFTKPLAESVMNIDWSAMFDLIILSLLMPIALLSAGLLRMTAAENNIEFARKT</sequence>
<protein>
    <submittedName>
        <fullName evidence="2">Uncharacterized protein</fullName>
    </submittedName>
</protein>
<keyword evidence="1" id="KW-0812">Transmembrane</keyword>
<keyword evidence="1" id="KW-1133">Transmembrane helix</keyword>
<dbReference type="EMBL" id="CADIKC010000007">
    <property type="protein sequence ID" value="CAB3718982.1"/>
    <property type="molecule type" value="Genomic_DNA"/>
</dbReference>
<evidence type="ECO:0000256" key="1">
    <source>
        <dbReference type="SAM" id="Phobius"/>
    </source>
</evidence>
<evidence type="ECO:0000313" key="3">
    <source>
        <dbReference type="Proteomes" id="UP000494255"/>
    </source>
</evidence>
<reference evidence="2 3" key="1">
    <citation type="submission" date="2020-04" db="EMBL/GenBank/DDBJ databases">
        <authorList>
            <person name="De Canck E."/>
        </authorList>
    </citation>
    <scope>NUCLEOTIDE SEQUENCE [LARGE SCALE GENOMIC DNA]</scope>
    <source>
        <strain evidence="2 3">LMG 24238</strain>
    </source>
</reference>
<accession>A0A6J5BV35</accession>
<name>A0A6J5BV35_9BURK</name>
<evidence type="ECO:0000313" key="2">
    <source>
        <dbReference type="EMBL" id="CAB3718982.1"/>
    </source>
</evidence>
<gene>
    <name evidence="2" type="ORF">LMG24238_04714</name>
</gene>
<dbReference type="AlphaFoldDB" id="A0A6J5BV35"/>